<evidence type="ECO:0000259" key="7">
    <source>
        <dbReference type="PROSITE" id="PS50071"/>
    </source>
</evidence>
<dbReference type="GO" id="GO:0005634">
    <property type="term" value="C:nucleus"/>
    <property type="evidence" value="ECO:0007669"/>
    <property type="project" value="UniProtKB-SubCell"/>
</dbReference>
<dbReference type="InterPro" id="IPR001356">
    <property type="entry name" value="HD"/>
</dbReference>
<dbReference type="Proteomes" id="UP000001307">
    <property type="component" value="Unassembled WGS sequence"/>
</dbReference>
<dbReference type="PROSITE" id="PS50071">
    <property type="entry name" value="HOMEOBOX_2"/>
    <property type="match status" value="1"/>
</dbReference>
<reference evidence="8" key="1">
    <citation type="journal article" date="2010" name="Science">
        <title>Plasticity of animal genome architecture unmasked by rapid evolution of a pelagic tunicate.</title>
        <authorList>
            <person name="Denoeud F."/>
            <person name="Henriet S."/>
            <person name="Mungpakdee S."/>
            <person name="Aury J.M."/>
            <person name="Da Silva C."/>
            <person name="Brinkmann H."/>
            <person name="Mikhaleva J."/>
            <person name="Olsen L.C."/>
            <person name="Jubin C."/>
            <person name="Canestro C."/>
            <person name="Bouquet J.M."/>
            <person name="Danks G."/>
            <person name="Poulain J."/>
            <person name="Campsteijn C."/>
            <person name="Adamski M."/>
            <person name="Cross I."/>
            <person name="Yadetie F."/>
            <person name="Muffato M."/>
            <person name="Louis A."/>
            <person name="Butcher S."/>
            <person name="Tsagkogeorga G."/>
            <person name="Konrad A."/>
            <person name="Singh S."/>
            <person name="Jensen M.F."/>
            <person name="Cong E.H."/>
            <person name="Eikeseth-Otteraa H."/>
            <person name="Noel B."/>
            <person name="Anthouard V."/>
            <person name="Porcel B.M."/>
            <person name="Kachouri-Lafond R."/>
            <person name="Nishino A."/>
            <person name="Ugolini M."/>
            <person name="Chourrout P."/>
            <person name="Nishida H."/>
            <person name="Aasland R."/>
            <person name="Huzurbazar S."/>
            <person name="Westhof E."/>
            <person name="Delsuc F."/>
            <person name="Lehrach H."/>
            <person name="Reinhardt R."/>
            <person name="Weissenbach J."/>
            <person name="Roy S.W."/>
            <person name="Artiguenave F."/>
            <person name="Postlethwait J.H."/>
            <person name="Manak J.R."/>
            <person name="Thompson E.M."/>
            <person name="Jaillon O."/>
            <person name="Du Pasquier L."/>
            <person name="Boudinot P."/>
            <person name="Liberles D.A."/>
            <person name="Volff J.N."/>
            <person name="Philippe H."/>
            <person name="Lenhard B."/>
            <person name="Roest Crollius H."/>
            <person name="Wincker P."/>
            <person name="Chourrout D."/>
        </authorList>
    </citation>
    <scope>NUCLEOTIDE SEQUENCE [LARGE SCALE GENOMIC DNA]</scope>
</reference>
<dbReference type="Gene3D" id="1.10.10.60">
    <property type="entry name" value="Homeodomain-like"/>
    <property type="match status" value="1"/>
</dbReference>
<feature type="domain" description="Homeobox" evidence="7">
    <location>
        <begin position="184"/>
        <end position="247"/>
    </location>
</feature>
<dbReference type="InterPro" id="IPR008422">
    <property type="entry name" value="KN_HD"/>
</dbReference>
<feature type="compositionally biased region" description="Polar residues" evidence="6">
    <location>
        <begin position="19"/>
        <end position="37"/>
    </location>
</feature>
<gene>
    <name evidence="8" type="ORF">GSOID_T00004388001</name>
</gene>
<evidence type="ECO:0000256" key="5">
    <source>
        <dbReference type="PROSITE-ProRule" id="PRU00108"/>
    </source>
</evidence>
<evidence type="ECO:0000256" key="3">
    <source>
        <dbReference type="ARBA" id="ARBA00023155"/>
    </source>
</evidence>
<feature type="compositionally biased region" description="Basic and acidic residues" evidence="6">
    <location>
        <begin position="156"/>
        <end position="166"/>
    </location>
</feature>
<dbReference type="PANTHER" id="PTHR11850">
    <property type="entry name" value="HOMEOBOX PROTEIN TRANSCRIPTION FACTORS"/>
    <property type="match status" value="1"/>
</dbReference>
<dbReference type="FunFam" id="1.10.10.60:FF:000004">
    <property type="entry name" value="Meis2 homeobox isoform 2c"/>
    <property type="match status" value="1"/>
</dbReference>
<sequence>MLQSSDPSSIQTLKPIHQIPTSHTSTSPLSNVSQTVCSSAGPSPTVSSSISGLSVSSGLSPWTHHPVMIEGVVGSMSHHDQIDLNLHSLTPHSSSLRELDSSGSSSSKYIPYHHPPISSSTLSTLEPSPSISSLATTTPPPTSSSTLVTHSSSNSRKRDSTSDSHDVSSSSSKRVKKEDKDDKKPQPKKRGIFPKQATNILRAWLFQNLTHPYPSEEQKKNLSQQTGLTILQVNNWFINARRRIVQPMIDSSNRAMAPYTSGSYPSPDPYGPGMGVFPHPMHPGLHGFGGGMGAGMGLPHHALPSMPPPPMPPISRDGGMTNMFSAFGSGQLPNHHSMLGGGGGLHGIGNPHGYASIPTLPQDLTSLSNSC</sequence>
<keyword evidence="2 5" id="KW-0238">DNA-binding</keyword>
<accession>E4X941</accession>
<feature type="DNA-binding region" description="Homeobox" evidence="5">
    <location>
        <begin position="186"/>
        <end position="248"/>
    </location>
</feature>
<feature type="region of interest" description="Disordered" evidence="6">
    <location>
        <begin position="1"/>
        <end position="51"/>
    </location>
</feature>
<name>E4X941_OIKDI</name>
<dbReference type="Pfam" id="PF05920">
    <property type="entry name" value="Homeobox_KN"/>
    <property type="match status" value="1"/>
</dbReference>
<comment type="subcellular location">
    <subcellularLocation>
        <location evidence="5">Nucleus</location>
    </subcellularLocation>
</comment>
<evidence type="ECO:0000313" key="8">
    <source>
        <dbReference type="EMBL" id="CBY18970.1"/>
    </source>
</evidence>
<protein>
    <recommendedName>
        <fullName evidence="7">Homeobox domain-containing protein</fullName>
    </recommendedName>
</protein>
<comment type="similarity">
    <text evidence="1">Belongs to the TALE/MEIS homeobox family.</text>
</comment>
<evidence type="ECO:0000256" key="6">
    <source>
        <dbReference type="SAM" id="MobiDB-lite"/>
    </source>
</evidence>
<keyword evidence="3 5" id="KW-0371">Homeobox</keyword>
<feature type="region of interest" description="Disordered" evidence="6">
    <location>
        <begin position="93"/>
        <end position="194"/>
    </location>
</feature>
<keyword evidence="4 5" id="KW-0539">Nucleus</keyword>
<dbReference type="InParanoid" id="E4X941"/>
<dbReference type="OrthoDB" id="10056939at2759"/>
<feature type="compositionally biased region" description="Low complexity" evidence="6">
    <location>
        <begin position="115"/>
        <end position="154"/>
    </location>
</feature>
<dbReference type="GO" id="GO:0006355">
    <property type="term" value="P:regulation of DNA-templated transcription"/>
    <property type="evidence" value="ECO:0007669"/>
    <property type="project" value="InterPro"/>
</dbReference>
<feature type="compositionally biased region" description="Low complexity" evidence="6">
    <location>
        <begin position="38"/>
        <end position="51"/>
    </location>
</feature>
<evidence type="ECO:0000256" key="4">
    <source>
        <dbReference type="ARBA" id="ARBA00023242"/>
    </source>
</evidence>
<dbReference type="SUPFAM" id="SSF46689">
    <property type="entry name" value="Homeodomain-like"/>
    <property type="match status" value="1"/>
</dbReference>
<dbReference type="AlphaFoldDB" id="E4X941"/>
<organism evidence="8">
    <name type="scientific">Oikopleura dioica</name>
    <name type="common">Tunicate</name>
    <dbReference type="NCBI Taxonomy" id="34765"/>
    <lineage>
        <taxon>Eukaryota</taxon>
        <taxon>Metazoa</taxon>
        <taxon>Chordata</taxon>
        <taxon>Tunicata</taxon>
        <taxon>Appendicularia</taxon>
        <taxon>Copelata</taxon>
        <taxon>Oikopleuridae</taxon>
        <taxon>Oikopleura</taxon>
    </lineage>
</organism>
<evidence type="ECO:0000313" key="9">
    <source>
        <dbReference type="Proteomes" id="UP000001307"/>
    </source>
</evidence>
<feature type="compositionally biased region" description="Basic and acidic residues" evidence="6">
    <location>
        <begin position="176"/>
        <end position="185"/>
    </location>
</feature>
<dbReference type="SMART" id="SM00389">
    <property type="entry name" value="HOX"/>
    <property type="match status" value="1"/>
</dbReference>
<dbReference type="InterPro" id="IPR050224">
    <property type="entry name" value="TALE_homeobox"/>
</dbReference>
<dbReference type="GO" id="GO:0003677">
    <property type="term" value="F:DNA binding"/>
    <property type="evidence" value="ECO:0007669"/>
    <property type="project" value="UniProtKB-UniRule"/>
</dbReference>
<proteinExistence type="inferred from homology"/>
<evidence type="ECO:0000256" key="2">
    <source>
        <dbReference type="ARBA" id="ARBA00023125"/>
    </source>
</evidence>
<keyword evidence="9" id="KW-1185">Reference proteome</keyword>
<feature type="compositionally biased region" description="Polar residues" evidence="6">
    <location>
        <begin position="1"/>
        <end position="12"/>
    </location>
</feature>
<dbReference type="InterPro" id="IPR009057">
    <property type="entry name" value="Homeodomain-like_sf"/>
</dbReference>
<dbReference type="EMBL" id="FN653030">
    <property type="protein sequence ID" value="CBY18970.1"/>
    <property type="molecule type" value="Genomic_DNA"/>
</dbReference>
<evidence type="ECO:0000256" key="1">
    <source>
        <dbReference type="ARBA" id="ARBA00009661"/>
    </source>
</evidence>
<dbReference type="CDD" id="cd00086">
    <property type="entry name" value="homeodomain"/>
    <property type="match status" value="1"/>
</dbReference>